<keyword evidence="2" id="KW-0808">Transferase</keyword>
<organism evidence="2 3">
    <name type="scientific">Agreia bicolorata</name>
    <dbReference type="NCBI Taxonomy" id="110935"/>
    <lineage>
        <taxon>Bacteria</taxon>
        <taxon>Bacillati</taxon>
        <taxon>Actinomycetota</taxon>
        <taxon>Actinomycetes</taxon>
        <taxon>Micrococcales</taxon>
        <taxon>Microbacteriaceae</taxon>
        <taxon>Agreia</taxon>
    </lineage>
</organism>
<dbReference type="Gene3D" id="3.40.47.10">
    <property type="match status" value="1"/>
</dbReference>
<protein>
    <submittedName>
        <fullName evidence="2">Acetyl-CoA acetyltransferase</fullName>
    </submittedName>
</protein>
<name>A0A1T4YE35_9MICO</name>
<dbReference type="PANTHER" id="PTHR42870">
    <property type="entry name" value="ACETYL-COA C-ACETYLTRANSFERASE"/>
    <property type="match status" value="1"/>
</dbReference>
<evidence type="ECO:0000313" key="3">
    <source>
        <dbReference type="Proteomes" id="UP000189735"/>
    </source>
</evidence>
<dbReference type="Pfam" id="PF22691">
    <property type="entry name" value="Thiolase_C_1"/>
    <property type="match status" value="1"/>
</dbReference>
<reference evidence="3" key="1">
    <citation type="submission" date="2017-02" db="EMBL/GenBank/DDBJ databases">
        <authorList>
            <person name="Varghese N."/>
            <person name="Submissions S."/>
        </authorList>
    </citation>
    <scope>NUCLEOTIDE SEQUENCE [LARGE SCALE GENOMIC DNA]</scope>
    <source>
        <strain evidence="3">VKM Ac-2052</strain>
    </source>
</reference>
<dbReference type="RefSeq" id="WP_078715017.1">
    <property type="nucleotide sequence ID" value="NZ_FUYG01000008.1"/>
</dbReference>
<sequence length="386" mass="40829">MSQRAPAIAGLGMTEMGKVYGKTAPQFAAEAVTLAARDAGIQLEDVDGLLVSGGIGNDVGLDLQERLGLSDLKLLTQMQGYGSTAGQMIQYASMAVQSGMVDTVACVWGDAPLKGKKGGGDAYRESASVPVGFAGLRASSSIYSANTMYALAARRHMVRYGTTSDQLGHLAVAQREWAQLNPLAQLRTPLTLDEYHASRYIAEPFHLFDCCLVSNGAVAVIVTSVDRARDLAQPVVEVLGWGQAHPGHAMQRNDNFGLVTGAATSGPAALAMADTTLDEIDVIELYDCYTYTAMVSLEDYGFCEKGEGGAFIAEPGNLGPNGRYKVNTGGGQLSSYYMWGMTPLSEAIIQARGQAGERQVEKHDRVLVSGNGGILDHHSTLVLGSL</sequence>
<evidence type="ECO:0000313" key="2">
    <source>
        <dbReference type="EMBL" id="SKB00097.1"/>
    </source>
</evidence>
<evidence type="ECO:0000259" key="1">
    <source>
        <dbReference type="Pfam" id="PF22691"/>
    </source>
</evidence>
<dbReference type="EMBL" id="FUYG01000008">
    <property type="protein sequence ID" value="SKB00097.1"/>
    <property type="molecule type" value="Genomic_DNA"/>
</dbReference>
<accession>A0A1T4YE35</accession>
<dbReference type="InterPro" id="IPR002155">
    <property type="entry name" value="Thiolase"/>
</dbReference>
<dbReference type="PIRSF" id="PIRSF000429">
    <property type="entry name" value="Ac-CoA_Ac_transf"/>
    <property type="match status" value="1"/>
</dbReference>
<dbReference type="AlphaFoldDB" id="A0A1T4YE35"/>
<dbReference type="PANTHER" id="PTHR42870:SF1">
    <property type="entry name" value="NON-SPECIFIC LIPID-TRANSFER PROTEIN-LIKE 2"/>
    <property type="match status" value="1"/>
</dbReference>
<dbReference type="SUPFAM" id="SSF53901">
    <property type="entry name" value="Thiolase-like"/>
    <property type="match status" value="2"/>
</dbReference>
<gene>
    <name evidence="2" type="ORF">SAMN06295879_2934</name>
</gene>
<feature type="domain" description="Thiolase C-terminal" evidence="1">
    <location>
        <begin position="242"/>
        <end position="384"/>
    </location>
</feature>
<dbReference type="Proteomes" id="UP000189735">
    <property type="component" value="Unassembled WGS sequence"/>
</dbReference>
<proteinExistence type="predicted"/>
<dbReference type="CDD" id="cd00829">
    <property type="entry name" value="SCP-x_thiolase"/>
    <property type="match status" value="1"/>
</dbReference>
<dbReference type="InterPro" id="IPR055140">
    <property type="entry name" value="Thiolase_C_2"/>
</dbReference>
<dbReference type="InterPro" id="IPR016039">
    <property type="entry name" value="Thiolase-like"/>
</dbReference>
<dbReference type="GO" id="GO:0016747">
    <property type="term" value="F:acyltransferase activity, transferring groups other than amino-acyl groups"/>
    <property type="evidence" value="ECO:0007669"/>
    <property type="project" value="InterPro"/>
</dbReference>